<protein>
    <recommendedName>
        <fullName evidence="15">Mechanosensitive channel MscK</fullName>
    </recommendedName>
</protein>
<evidence type="ECO:0008006" key="15">
    <source>
        <dbReference type="Google" id="ProtNLM"/>
    </source>
</evidence>
<evidence type="ECO:0000313" key="13">
    <source>
        <dbReference type="EMBL" id="RIY38564.1"/>
    </source>
</evidence>
<feature type="transmembrane region" description="Helical" evidence="8">
    <location>
        <begin position="579"/>
        <end position="597"/>
    </location>
</feature>
<feature type="coiled-coil region" evidence="7">
    <location>
        <begin position="109"/>
        <end position="136"/>
    </location>
</feature>
<keyword evidence="6 8" id="KW-0472">Membrane</keyword>
<feature type="domain" description="Mechanosensitive ion channel MscS" evidence="10">
    <location>
        <begin position="1067"/>
        <end position="1132"/>
    </location>
</feature>
<reference evidence="13 14" key="1">
    <citation type="submission" date="2017-08" db="EMBL/GenBank/DDBJ databases">
        <title>Reclassification of Bisgaard taxon 37 and 44.</title>
        <authorList>
            <person name="Christensen H."/>
        </authorList>
    </citation>
    <scope>NUCLEOTIDE SEQUENCE [LARGE SCALE GENOMIC DNA]</scope>
    <source>
        <strain evidence="13 14">EEAB3T1</strain>
    </source>
</reference>
<dbReference type="Proteomes" id="UP000265964">
    <property type="component" value="Unassembled WGS sequence"/>
</dbReference>
<feature type="transmembrane region" description="Helical" evidence="8">
    <location>
        <begin position="1018"/>
        <end position="1039"/>
    </location>
</feature>
<dbReference type="OrthoDB" id="9799209at2"/>
<dbReference type="Pfam" id="PF12794">
    <property type="entry name" value="MscS_TM"/>
    <property type="match status" value="2"/>
</dbReference>
<keyword evidence="5 8" id="KW-1133">Transmembrane helix</keyword>
<evidence type="ECO:0000259" key="11">
    <source>
        <dbReference type="Pfam" id="PF12794"/>
    </source>
</evidence>
<evidence type="ECO:0000256" key="8">
    <source>
        <dbReference type="SAM" id="Phobius"/>
    </source>
</evidence>
<feature type="transmembrane region" description="Helical" evidence="8">
    <location>
        <begin position="978"/>
        <end position="997"/>
    </location>
</feature>
<dbReference type="InterPro" id="IPR011066">
    <property type="entry name" value="MscS_channel_C_sf"/>
</dbReference>
<dbReference type="InterPro" id="IPR010920">
    <property type="entry name" value="LSM_dom_sf"/>
</dbReference>
<feature type="transmembrane region" description="Helical" evidence="8">
    <location>
        <begin position="815"/>
        <end position="836"/>
    </location>
</feature>
<keyword evidence="9" id="KW-0732">Signal</keyword>
<dbReference type="SUPFAM" id="SSF82689">
    <property type="entry name" value="Mechanosensitive channel protein MscS (YggB), C-terminal domain"/>
    <property type="match status" value="1"/>
</dbReference>
<dbReference type="PANTHER" id="PTHR30347">
    <property type="entry name" value="POTASSIUM CHANNEL RELATED"/>
    <property type="match status" value="1"/>
</dbReference>
<feature type="transmembrane region" description="Helical" evidence="8">
    <location>
        <begin position="1051"/>
        <end position="1079"/>
    </location>
</feature>
<dbReference type="SUPFAM" id="SSF82861">
    <property type="entry name" value="Mechanosensitive channel protein MscS (YggB), transmembrane region"/>
    <property type="match status" value="1"/>
</dbReference>
<feature type="domain" description="Mechanosensitive ion channel MscS C-terminal" evidence="12">
    <location>
        <begin position="1141"/>
        <end position="1223"/>
    </location>
</feature>
<dbReference type="InterPro" id="IPR006685">
    <property type="entry name" value="MscS_channel_2nd"/>
</dbReference>
<keyword evidence="3" id="KW-1003">Cell membrane</keyword>
<dbReference type="Gene3D" id="1.10.287.1260">
    <property type="match status" value="1"/>
</dbReference>
<dbReference type="GO" id="GO:0009992">
    <property type="term" value="P:intracellular water homeostasis"/>
    <property type="evidence" value="ECO:0007669"/>
    <property type="project" value="TreeGrafter"/>
</dbReference>
<dbReference type="Gene3D" id="3.30.70.100">
    <property type="match status" value="1"/>
</dbReference>
<gene>
    <name evidence="13" type="ORF">CKF59_00560</name>
</gene>
<evidence type="ECO:0000256" key="9">
    <source>
        <dbReference type="SAM" id="SignalP"/>
    </source>
</evidence>
<keyword evidence="7" id="KW-0175">Coiled coil</keyword>
<dbReference type="InterPro" id="IPR049278">
    <property type="entry name" value="MS_channel_C"/>
</dbReference>
<evidence type="ECO:0000256" key="5">
    <source>
        <dbReference type="ARBA" id="ARBA00022989"/>
    </source>
</evidence>
<dbReference type="Pfam" id="PF21082">
    <property type="entry name" value="MS_channel_3rd"/>
    <property type="match status" value="1"/>
</dbReference>
<keyword evidence="4 8" id="KW-0812">Transmembrane</keyword>
<feature type="chain" id="PRO_5017461773" description="Mechanosensitive channel MscK" evidence="9">
    <location>
        <begin position="23"/>
        <end position="1251"/>
    </location>
</feature>
<dbReference type="InterPro" id="IPR025692">
    <property type="entry name" value="MscS_IM_dom1"/>
</dbReference>
<evidence type="ECO:0000259" key="12">
    <source>
        <dbReference type="Pfam" id="PF21082"/>
    </source>
</evidence>
<accession>A0A3A1YQD7</accession>
<sequence>MSRLNLISRLCLGLGLAGTLLSMPQTTVTLLDKIITPAYAQVDTLQISKQISNLNANVTTLEAQITTLKAQSNPDQATQTELTNLTNALNFVNKTLATLKSYQNLVQQTESLRTTANSLSQQISQLKTQIANYNEQNLGLDTLTPEQIQAQIQVINTNLNEIATQDAALAPVNTNLNVEVIQNNNRIQEINTTLANSNLSESQITALKAELDYLAALNAYDNYYISQQSFYSTYTQNQGELYDLQTKYYNLELASYTKAYAQALEKQVDSQASKNQDSPLYLQQAKINRELVNQLEQLNEQQAQISFLIQQRNSELDIAQQVSNTIDTQISVLKGTLELNVLINQQKSFLPNIGEIESYTSKINNLQVQNFQLLALQQQIANPTNYISKLEQENKVTLSAQERANLQDLITQRSELVAQNLKLLNQVIVEATKVENIQNKLVQTINAIDDKLNQQDFFVRTTPPVNKDWIHNFWYGTLNQLDYIKQQFTITFGSIYFYIIGIISIILGFTIYGQSNRIIGQLEVLRNRVNNRKTDGFAVTPLAIGLTLLASIYKSFIWGGIVLIIFNSVFRDTSYVIDYFGYTFIFLMFLNFTLNLLRPGGVLNSHFSPLGSFYAKVDNKDQELLDESTHSIQPRIKFTPLQIFTSSQVAAISDKTFIEERLNFIADFERNEGYTTHEPKLYDPQVAYVTPVAEQVVGVSSTLVLDPTTRKEKVVEADKYIDLPDAPVKQQFVKAALFTNSLRTLLQITAIPIFIFVNIMYFNLHPTVTPSENIIGQTLYALAFLYTLIMLIKYTRNMNANYRKSHGYLDYKYKLGICILWLVPLVLLIMVLNGFLNTTTVILQHILYSYYGIVIIILVTRILQRELAVFNLFNARQAQPKVKLIADDYDDVQYATGNEPTNVFAKQREHAIAVFNARREAYFSNFIDYRRLSNLLSWTIGLIIFYLVWADLVSVINYLDQVTIWQVAGVQAGTVQNITLLNALKALISILVTYFIWKNLKTLLDIFVFAKIRFSDGLPYAIQTISAYFLFALGFSVAVGTLGLSWSKLQWLLSALLVGLGFGLQEIFTNFVAGFIILFERPIRIGDYITIGGTSGTIKSIRIRATTITDSDNKEIVIPNKTFVTGSFTNWTLTEARTRLVFNIGVAYGSDVDKVTETLLEAANSSPKVLAQFPPTCYFSDFGASTLNFVLRCHVSALGDRVPTTHDINRTIARLCEERGIDIAFNQLDVYIKNGSGVDVKIESENLMDKA</sequence>
<dbReference type="PANTHER" id="PTHR30347:SF1">
    <property type="entry name" value="MECHANOSENSITIVE CHANNEL MSCK"/>
    <property type="match status" value="1"/>
</dbReference>
<feature type="signal peptide" evidence="9">
    <location>
        <begin position="1"/>
        <end position="22"/>
    </location>
</feature>
<comment type="caution">
    <text evidence="13">The sequence shown here is derived from an EMBL/GenBank/DDBJ whole genome shotgun (WGS) entry which is preliminary data.</text>
</comment>
<feature type="transmembrane region" description="Helical" evidence="8">
    <location>
        <begin position="744"/>
        <end position="762"/>
    </location>
</feature>
<evidence type="ECO:0000256" key="2">
    <source>
        <dbReference type="ARBA" id="ARBA00008017"/>
    </source>
</evidence>
<dbReference type="Gene3D" id="2.30.30.60">
    <property type="match status" value="1"/>
</dbReference>
<feature type="transmembrane region" description="Helical" evidence="8">
    <location>
        <begin position="842"/>
        <end position="863"/>
    </location>
</feature>
<evidence type="ECO:0000256" key="4">
    <source>
        <dbReference type="ARBA" id="ARBA00022692"/>
    </source>
</evidence>
<evidence type="ECO:0000259" key="10">
    <source>
        <dbReference type="Pfam" id="PF00924"/>
    </source>
</evidence>
<dbReference type="InterPro" id="IPR023408">
    <property type="entry name" value="MscS_beta-dom_sf"/>
</dbReference>
<feature type="transmembrane region" description="Helical" evidence="8">
    <location>
        <begin position="495"/>
        <end position="515"/>
    </location>
</feature>
<evidence type="ECO:0000256" key="6">
    <source>
        <dbReference type="ARBA" id="ARBA00023136"/>
    </source>
</evidence>
<dbReference type="InterPro" id="IPR011014">
    <property type="entry name" value="MscS_channel_TM-2"/>
</dbReference>
<dbReference type="RefSeq" id="WP_119534040.1">
    <property type="nucleotide sequence ID" value="NZ_NRJF01000018.1"/>
</dbReference>
<name>A0A3A1YQD7_9GAMM</name>
<dbReference type="GO" id="GO:0005886">
    <property type="term" value="C:plasma membrane"/>
    <property type="evidence" value="ECO:0007669"/>
    <property type="project" value="UniProtKB-SubCell"/>
</dbReference>
<feature type="domain" description="Mechanosensitive ion channel inner membrane" evidence="11">
    <location>
        <begin position="501"/>
        <end position="608"/>
    </location>
</feature>
<dbReference type="GO" id="GO:0008381">
    <property type="term" value="F:mechanosensitive monoatomic ion channel activity"/>
    <property type="evidence" value="ECO:0007669"/>
    <property type="project" value="UniProtKB-ARBA"/>
</dbReference>
<dbReference type="EMBL" id="NRJF01000018">
    <property type="protein sequence ID" value="RIY38564.1"/>
    <property type="molecule type" value="Genomic_DNA"/>
</dbReference>
<evidence type="ECO:0000256" key="7">
    <source>
        <dbReference type="SAM" id="Coils"/>
    </source>
</evidence>
<proteinExistence type="inferred from homology"/>
<evidence type="ECO:0000256" key="3">
    <source>
        <dbReference type="ARBA" id="ARBA00022475"/>
    </source>
</evidence>
<feature type="coiled-coil region" evidence="7">
    <location>
        <begin position="281"/>
        <end position="311"/>
    </location>
</feature>
<feature type="transmembrane region" description="Helical" evidence="8">
    <location>
        <begin position="774"/>
        <end position="794"/>
    </location>
</feature>
<evidence type="ECO:0000313" key="14">
    <source>
        <dbReference type="Proteomes" id="UP000265964"/>
    </source>
</evidence>
<feature type="domain" description="Mechanosensitive ion channel inner membrane" evidence="11">
    <location>
        <begin position="747"/>
        <end position="965"/>
    </location>
</feature>
<dbReference type="Pfam" id="PF00924">
    <property type="entry name" value="MS_channel_2nd"/>
    <property type="match status" value="1"/>
</dbReference>
<organism evidence="13 14">
    <name type="scientific">Psittacicella gerlachiana</name>
    <dbReference type="NCBI Taxonomy" id="2028574"/>
    <lineage>
        <taxon>Bacteria</taxon>
        <taxon>Pseudomonadati</taxon>
        <taxon>Pseudomonadota</taxon>
        <taxon>Gammaproteobacteria</taxon>
        <taxon>Pasteurellales</taxon>
        <taxon>Psittacicellaceae</taxon>
        <taxon>Psittacicella</taxon>
    </lineage>
</organism>
<dbReference type="AlphaFoldDB" id="A0A3A1YQD7"/>
<dbReference type="SUPFAM" id="SSF50182">
    <property type="entry name" value="Sm-like ribonucleoproteins"/>
    <property type="match status" value="1"/>
</dbReference>
<evidence type="ECO:0000256" key="1">
    <source>
        <dbReference type="ARBA" id="ARBA00004651"/>
    </source>
</evidence>
<feature type="transmembrane region" description="Helical" evidence="8">
    <location>
        <begin position="536"/>
        <end position="567"/>
    </location>
</feature>
<dbReference type="InterPro" id="IPR052702">
    <property type="entry name" value="MscS-like_channel"/>
</dbReference>
<feature type="transmembrane region" description="Helical" evidence="8">
    <location>
        <begin position="935"/>
        <end position="958"/>
    </location>
</feature>
<comment type="similarity">
    <text evidence="2">Belongs to the MscS (TC 1.A.23) family.</text>
</comment>
<comment type="subcellular location">
    <subcellularLocation>
        <location evidence="1">Cell membrane</location>
        <topology evidence="1">Multi-pass membrane protein</topology>
    </subcellularLocation>
</comment>
<keyword evidence="14" id="KW-1185">Reference proteome</keyword>